<evidence type="ECO:0000256" key="4">
    <source>
        <dbReference type="ARBA" id="ARBA00023136"/>
    </source>
</evidence>
<dbReference type="InterPro" id="IPR005828">
    <property type="entry name" value="MFS_sugar_transport-like"/>
</dbReference>
<gene>
    <name evidence="5" type="ORF">PACLA_8A039512</name>
</gene>
<dbReference type="Proteomes" id="UP001152795">
    <property type="component" value="Unassembled WGS sequence"/>
</dbReference>
<keyword evidence="4" id="KW-0472">Membrane</keyword>
<protein>
    <submittedName>
        <fullName evidence="5">Organic cation transporter -like</fullName>
    </submittedName>
</protein>
<name>A0A6S7ISL9_PARCT</name>
<dbReference type="GO" id="GO:0016020">
    <property type="term" value="C:membrane"/>
    <property type="evidence" value="ECO:0007669"/>
    <property type="project" value="UniProtKB-SubCell"/>
</dbReference>
<keyword evidence="2" id="KW-0812">Transmembrane</keyword>
<dbReference type="EMBL" id="CACRXK020011144">
    <property type="protein sequence ID" value="CAB4020827.1"/>
    <property type="molecule type" value="Genomic_DNA"/>
</dbReference>
<keyword evidence="3" id="KW-1133">Transmembrane helix</keyword>
<accession>A0A6S7ISL9</accession>
<evidence type="ECO:0000256" key="3">
    <source>
        <dbReference type="ARBA" id="ARBA00022989"/>
    </source>
</evidence>
<dbReference type="OrthoDB" id="3936150at2759"/>
<dbReference type="PANTHER" id="PTHR24064">
    <property type="entry name" value="SOLUTE CARRIER FAMILY 22 MEMBER"/>
    <property type="match status" value="1"/>
</dbReference>
<keyword evidence="6" id="KW-1185">Reference proteome</keyword>
<evidence type="ECO:0000256" key="2">
    <source>
        <dbReference type="ARBA" id="ARBA00022692"/>
    </source>
</evidence>
<comment type="caution">
    <text evidence="5">The sequence shown here is derived from an EMBL/GenBank/DDBJ whole genome shotgun (WGS) entry which is preliminary data.</text>
</comment>
<sequence length="182" mass="19979">MNKKKILDDDLERPVILEQRSSFTQLFSSWKVAKTTLISWDLWFTNTLVYYGVSFGSVDLGGNRYLNFFLISLVGIPANVAIMWAANRFGRKTSVLIGLVITVIASAISVSIPSDQSSAGVGGRITAAIVANFFISFSFAGVYLWTSELFPTVIRYSQIIIGYIYAPVSRTLLGELGLGIGF</sequence>
<dbReference type="Gene3D" id="1.20.1250.20">
    <property type="entry name" value="MFS general substrate transporter like domains"/>
    <property type="match status" value="1"/>
</dbReference>
<organism evidence="5 6">
    <name type="scientific">Paramuricea clavata</name>
    <name type="common">Red gorgonian</name>
    <name type="synonym">Violescent sea-whip</name>
    <dbReference type="NCBI Taxonomy" id="317549"/>
    <lineage>
        <taxon>Eukaryota</taxon>
        <taxon>Metazoa</taxon>
        <taxon>Cnidaria</taxon>
        <taxon>Anthozoa</taxon>
        <taxon>Octocorallia</taxon>
        <taxon>Malacalcyonacea</taxon>
        <taxon>Plexauridae</taxon>
        <taxon>Paramuricea</taxon>
    </lineage>
</organism>
<dbReference type="SUPFAM" id="SSF103473">
    <property type="entry name" value="MFS general substrate transporter"/>
    <property type="match status" value="1"/>
</dbReference>
<comment type="subcellular location">
    <subcellularLocation>
        <location evidence="1">Membrane</location>
        <topology evidence="1">Multi-pass membrane protein</topology>
    </subcellularLocation>
</comment>
<evidence type="ECO:0000313" key="6">
    <source>
        <dbReference type="Proteomes" id="UP001152795"/>
    </source>
</evidence>
<evidence type="ECO:0000256" key="1">
    <source>
        <dbReference type="ARBA" id="ARBA00004141"/>
    </source>
</evidence>
<dbReference type="Pfam" id="PF00083">
    <property type="entry name" value="Sugar_tr"/>
    <property type="match status" value="1"/>
</dbReference>
<evidence type="ECO:0000313" key="5">
    <source>
        <dbReference type="EMBL" id="CAB4020827.1"/>
    </source>
</evidence>
<dbReference type="AlphaFoldDB" id="A0A6S7ISL9"/>
<proteinExistence type="predicted"/>
<dbReference type="GO" id="GO:0022857">
    <property type="term" value="F:transmembrane transporter activity"/>
    <property type="evidence" value="ECO:0007669"/>
    <property type="project" value="InterPro"/>
</dbReference>
<dbReference type="InterPro" id="IPR036259">
    <property type="entry name" value="MFS_trans_sf"/>
</dbReference>
<reference evidence="5" key="1">
    <citation type="submission" date="2020-04" db="EMBL/GenBank/DDBJ databases">
        <authorList>
            <person name="Alioto T."/>
            <person name="Alioto T."/>
            <person name="Gomez Garrido J."/>
        </authorList>
    </citation>
    <scope>NUCLEOTIDE SEQUENCE</scope>
    <source>
        <strain evidence="5">A484AB</strain>
    </source>
</reference>